<dbReference type="Gene3D" id="3.40.50.300">
    <property type="entry name" value="P-loop containing nucleotide triphosphate hydrolases"/>
    <property type="match status" value="1"/>
</dbReference>
<dbReference type="SUPFAM" id="SSF52540">
    <property type="entry name" value="P-loop containing nucleoside triphosphate hydrolases"/>
    <property type="match status" value="1"/>
</dbReference>
<evidence type="ECO:0000256" key="1">
    <source>
        <dbReference type="ARBA" id="ARBA00022448"/>
    </source>
</evidence>
<dbReference type="PROSITE" id="PS00211">
    <property type="entry name" value="ABC_TRANSPORTER_1"/>
    <property type="match status" value="1"/>
</dbReference>
<dbReference type="PIRSF" id="PIRSF037116">
    <property type="entry name" value="CP_lyase_PhnK"/>
    <property type="match status" value="1"/>
</dbReference>
<comment type="caution">
    <text evidence="5">The sequence shown here is derived from an EMBL/GenBank/DDBJ whole genome shotgun (WGS) entry which is preliminary data.</text>
</comment>
<evidence type="ECO:0000256" key="2">
    <source>
        <dbReference type="ARBA" id="ARBA00022741"/>
    </source>
</evidence>
<dbReference type="Pfam" id="PF08352">
    <property type="entry name" value="oligo_HPY"/>
    <property type="match status" value="1"/>
</dbReference>
<gene>
    <name evidence="5" type="ORF">P3TCK_12641</name>
</gene>
<accession>Q1Z609</accession>
<evidence type="ECO:0000313" key="6">
    <source>
        <dbReference type="Proteomes" id="UP000003789"/>
    </source>
</evidence>
<dbReference type="PROSITE" id="PS50893">
    <property type="entry name" value="ABC_TRANSPORTER_2"/>
    <property type="match status" value="1"/>
</dbReference>
<dbReference type="EMBL" id="AAPH01000007">
    <property type="protein sequence ID" value="EAS44035.1"/>
    <property type="molecule type" value="Genomic_DNA"/>
</dbReference>
<proteinExistence type="predicted"/>
<dbReference type="OrthoDB" id="9784450at2"/>
<dbReference type="InterPro" id="IPR003439">
    <property type="entry name" value="ABC_transporter-like_ATP-bd"/>
</dbReference>
<sequence length="277" mass="30594">MNTSTQQALIATTSDDEQPLLSVKNLTKLYAPGKGFSQVSFDLYPGEVLGIVGESGSGKSTLLQAISGRLQPDGGEVLYLRGDTDTPYQQVEELYAMAESQRRHLLRTEWGVVHQHPMDGLRGRVSAGGNIGERLMAVGQRNYSEIREQSATWLTDVEIPVERIDDMPTTFSGGMQQRLQIARNLVTHPKLIFMDEPTGGLDVSVQAKLLDLLRQLVTELDLAVIIVTHDLAVARLLAHRLMVMKHSEVVETGLTDQVLDDPQHPYTQLLVSSVLQN</sequence>
<name>Q1Z609_9GAMM</name>
<evidence type="ECO:0000313" key="5">
    <source>
        <dbReference type="EMBL" id="EAS44035.1"/>
    </source>
</evidence>
<dbReference type="GO" id="GO:0005524">
    <property type="term" value="F:ATP binding"/>
    <property type="evidence" value="ECO:0007669"/>
    <property type="project" value="UniProtKB-KW"/>
</dbReference>
<dbReference type="GO" id="GO:0016887">
    <property type="term" value="F:ATP hydrolysis activity"/>
    <property type="evidence" value="ECO:0007669"/>
    <property type="project" value="InterPro"/>
</dbReference>
<keyword evidence="1" id="KW-0813">Transport</keyword>
<dbReference type="GO" id="GO:0019700">
    <property type="term" value="P:organic phosphonate catabolic process"/>
    <property type="evidence" value="ECO:0007669"/>
    <property type="project" value="TreeGrafter"/>
</dbReference>
<dbReference type="AlphaFoldDB" id="Q1Z609"/>
<dbReference type="Proteomes" id="UP000003789">
    <property type="component" value="Unassembled WGS sequence"/>
</dbReference>
<keyword evidence="2" id="KW-0547">Nucleotide-binding</keyword>
<dbReference type="PANTHER" id="PTHR42764">
    <property type="entry name" value="PHOSPHONATES UTILIZATION ATP-BINDING PROTEIN PHNK-RELATED"/>
    <property type="match status" value="1"/>
</dbReference>
<dbReference type="PANTHER" id="PTHR42764:SF1">
    <property type="entry name" value="PHOSPHONATES UTILIZATION ATP-BINDING PROTEIN PHNK-RELATED"/>
    <property type="match status" value="1"/>
</dbReference>
<dbReference type="Pfam" id="PF00005">
    <property type="entry name" value="ABC_tran"/>
    <property type="match status" value="1"/>
</dbReference>
<dbReference type="InterPro" id="IPR013563">
    <property type="entry name" value="Oligopep_ABC_C"/>
</dbReference>
<dbReference type="InterPro" id="IPR027417">
    <property type="entry name" value="P-loop_NTPase"/>
</dbReference>
<dbReference type="NCBIfam" id="TIGR02323">
    <property type="entry name" value="CP_lyasePhnK"/>
    <property type="match status" value="1"/>
</dbReference>
<organism evidence="5 6">
    <name type="scientific">Photobacterium profundum 3TCK</name>
    <dbReference type="NCBI Taxonomy" id="314280"/>
    <lineage>
        <taxon>Bacteria</taxon>
        <taxon>Pseudomonadati</taxon>
        <taxon>Pseudomonadota</taxon>
        <taxon>Gammaproteobacteria</taxon>
        <taxon>Vibrionales</taxon>
        <taxon>Vibrionaceae</taxon>
        <taxon>Photobacterium</taxon>
    </lineage>
</organism>
<evidence type="ECO:0000259" key="4">
    <source>
        <dbReference type="PROSITE" id="PS50893"/>
    </source>
</evidence>
<dbReference type="InterPro" id="IPR003593">
    <property type="entry name" value="AAA+_ATPase"/>
</dbReference>
<evidence type="ECO:0000256" key="3">
    <source>
        <dbReference type="ARBA" id="ARBA00022840"/>
    </source>
</evidence>
<dbReference type="InterPro" id="IPR012700">
    <property type="entry name" value="PhnK"/>
</dbReference>
<dbReference type="SMART" id="SM00382">
    <property type="entry name" value="AAA"/>
    <property type="match status" value="1"/>
</dbReference>
<dbReference type="HOGENOM" id="CLU_000604_1_23_6"/>
<protein>
    <submittedName>
        <fullName evidence="5">Phosphonates transport ATP-binding protein</fullName>
    </submittedName>
</protein>
<dbReference type="RefSeq" id="WP_006230550.1">
    <property type="nucleotide sequence ID" value="NZ_CH724134.1"/>
</dbReference>
<dbReference type="FunFam" id="3.40.50.300:FF:001017">
    <property type="entry name" value="Phosphonate C-P lyase system protein PhnK"/>
    <property type="match status" value="1"/>
</dbReference>
<dbReference type="CDD" id="cd03257">
    <property type="entry name" value="ABC_NikE_OppD_transporters"/>
    <property type="match status" value="1"/>
</dbReference>
<dbReference type="GO" id="GO:0015833">
    <property type="term" value="P:peptide transport"/>
    <property type="evidence" value="ECO:0007669"/>
    <property type="project" value="InterPro"/>
</dbReference>
<keyword evidence="3 5" id="KW-0067">ATP-binding</keyword>
<feature type="domain" description="ABC transporter" evidence="4">
    <location>
        <begin position="21"/>
        <end position="271"/>
    </location>
</feature>
<dbReference type="InterPro" id="IPR017871">
    <property type="entry name" value="ABC_transporter-like_CS"/>
</dbReference>
<reference evidence="5 6" key="1">
    <citation type="submission" date="2006-03" db="EMBL/GenBank/DDBJ databases">
        <authorList>
            <person name="Bartlett D.H."/>
            <person name="Valle G."/>
            <person name="Lauro F.M."/>
            <person name="Vezzi A."/>
            <person name="Simonato F."/>
            <person name="Eloe E."/>
            <person name="Vitulo N."/>
            <person name="Stratton T.K."/>
            <person name="D'angelo M."/>
            <person name="Ferriera S."/>
            <person name="Johnson J."/>
            <person name="Kravitz S."/>
            <person name="Beeson K."/>
            <person name="Sutton G."/>
            <person name="Rogers Y."/>
            <person name="Friedman R."/>
            <person name="Frazier M."/>
            <person name="Venter J.C."/>
        </authorList>
    </citation>
    <scope>NUCLEOTIDE SEQUENCE [LARGE SCALE GENOMIC DNA]</scope>
    <source>
        <strain evidence="5 6">3TCK</strain>
    </source>
</reference>